<dbReference type="InterPro" id="IPR042538">
    <property type="entry name" value="Nucleoporin_Nup155_C_3"/>
</dbReference>
<dbReference type="Gene3D" id="1.20.120.1880">
    <property type="entry name" value="Nucleoporin, helical C-terminal domain"/>
    <property type="match status" value="1"/>
</dbReference>
<evidence type="ECO:0000313" key="8">
    <source>
        <dbReference type="EMBL" id="KAI9635427.1"/>
    </source>
</evidence>
<evidence type="ECO:0000259" key="6">
    <source>
        <dbReference type="Pfam" id="PF03177"/>
    </source>
</evidence>
<dbReference type="Gene3D" id="1.25.40.450">
    <property type="entry name" value="Nucleoporin, helical domain, N-terminal subdomain"/>
    <property type="match status" value="1"/>
</dbReference>
<dbReference type="EMBL" id="JAKWFO010000005">
    <property type="protein sequence ID" value="KAI9635427.1"/>
    <property type="molecule type" value="Genomic_DNA"/>
</dbReference>
<dbReference type="Gene3D" id="1.20.58.1780">
    <property type="match status" value="1"/>
</dbReference>
<dbReference type="GO" id="GO:0000972">
    <property type="term" value="P:transcription-dependent tethering of RNA polymerase II gene DNA at nuclear periphery"/>
    <property type="evidence" value="ECO:0007669"/>
    <property type="project" value="TreeGrafter"/>
</dbReference>
<dbReference type="GO" id="GO:0017056">
    <property type="term" value="F:structural constituent of nuclear pore"/>
    <property type="evidence" value="ECO:0007669"/>
    <property type="project" value="InterPro"/>
</dbReference>
<accession>A0AA38LS54</accession>
<feature type="compositionally biased region" description="Low complexity" evidence="5">
    <location>
        <begin position="46"/>
        <end position="62"/>
    </location>
</feature>
<protein>
    <submittedName>
        <fullName evidence="8">Non-repetitive/WGA-negative nucleoporin C-terminal-domain-containing protein</fullName>
    </submittedName>
</protein>
<dbReference type="GO" id="GO:0006405">
    <property type="term" value="P:RNA export from nucleus"/>
    <property type="evidence" value="ECO:0007669"/>
    <property type="project" value="TreeGrafter"/>
</dbReference>
<proteinExistence type="inferred from homology"/>
<dbReference type="PANTHER" id="PTHR10350:SF6">
    <property type="entry name" value="NUCLEAR PORE COMPLEX PROTEIN NUP155"/>
    <property type="match status" value="1"/>
</dbReference>
<dbReference type="PANTHER" id="PTHR10350">
    <property type="entry name" value="NUCLEAR PORE COMPLEX PROTEIN NUP155"/>
    <property type="match status" value="1"/>
</dbReference>
<reference evidence="8" key="1">
    <citation type="journal article" date="2022" name="G3 (Bethesda)">
        <title>High quality genome of the basidiomycete yeast Dioszegia hungarica PDD-24b-2 isolated from cloud water.</title>
        <authorList>
            <person name="Jarrige D."/>
            <person name="Haridas S."/>
            <person name="Bleykasten-Grosshans C."/>
            <person name="Joly M."/>
            <person name="Nadalig T."/>
            <person name="Sancelme M."/>
            <person name="Vuilleumier S."/>
            <person name="Grigoriev I.V."/>
            <person name="Amato P."/>
            <person name="Bringel F."/>
        </authorList>
    </citation>
    <scope>NUCLEOTIDE SEQUENCE</scope>
    <source>
        <strain evidence="8">PDD-24b-2</strain>
    </source>
</reference>
<dbReference type="GeneID" id="77731986"/>
<keyword evidence="3" id="KW-0813">Transport</keyword>
<comment type="caution">
    <text evidence="8">The sequence shown here is derived from an EMBL/GenBank/DDBJ whole genome shotgun (WGS) entry which is preliminary data.</text>
</comment>
<dbReference type="GO" id="GO:0036228">
    <property type="term" value="P:protein localization to nuclear inner membrane"/>
    <property type="evidence" value="ECO:0007669"/>
    <property type="project" value="TreeGrafter"/>
</dbReference>
<dbReference type="InterPro" id="IPR007187">
    <property type="entry name" value="Nucleoporin_Nup133/Nup155_C"/>
</dbReference>
<evidence type="ECO:0000259" key="7">
    <source>
        <dbReference type="Pfam" id="PF08801"/>
    </source>
</evidence>
<keyword evidence="9" id="KW-1185">Reference proteome</keyword>
<feature type="domain" description="Nucleoporin Nup133/Nup155-like C-terminal" evidence="6">
    <location>
        <begin position="700"/>
        <end position="1315"/>
    </location>
</feature>
<dbReference type="Pfam" id="PF08801">
    <property type="entry name" value="Nucleoporin_N"/>
    <property type="match status" value="1"/>
</dbReference>
<feature type="compositionally biased region" description="Low complexity" evidence="5">
    <location>
        <begin position="101"/>
        <end position="145"/>
    </location>
</feature>
<dbReference type="RefSeq" id="XP_052945204.1">
    <property type="nucleotide sequence ID" value="XM_053092781.1"/>
</dbReference>
<name>A0AA38LS54_9TREE</name>
<evidence type="ECO:0000256" key="5">
    <source>
        <dbReference type="SAM" id="MobiDB-lite"/>
    </source>
</evidence>
<feature type="region of interest" description="Disordered" evidence="5">
    <location>
        <begin position="101"/>
        <end position="166"/>
    </location>
</feature>
<dbReference type="InterPro" id="IPR014908">
    <property type="entry name" value="Nucleoporin_Nup133/Nup155_N"/>
</dbReference>
<dbReference type="InterPro" id="IPR042533">
    <property type="entry name" value="Nucleoporin_Nup155_C_1"/>
</dbReference>
<feature type="domain" description="Nucleoporin Nup133/Nup155-like N-terminal" evidence="7">
    <location>
        <begin position="210"/>
        <end position="499"/>
    </location>
</feature>
<evidence type="ECO:0000256" key="3">
    <source>
        <dbReference type="ARBA" id="ARBA00022448"/>
    </source>
</evidence>
<gene>
    <name evidence="8" type="ORF">MKK02DRAFT_44116</name>
</gene>
<evidence type="ECO:0000256" key="2">
    <source>
        <dbReference type="ARBA" id="ARBA00007373"/>
    </source>
</evidence>
<dbReference type="Proteomes" id="UP001164286">
    <property type="component" value="Unassembled WGS sequence"/>
</dbReference>
<dbReference type="InterPro" id="IPR042537">
    <property type="entry name" value="Nucleoporin_Nup155_C_2"/>
</dbReference>
<feature type="region of interest" description="Disordered" evidence="5">
    <location>
        <begin position="1"/>
        <end position="62"/>
    </location>
</feature>
<evidence type="ECO:0000256" key="4">
    <source>
        <dbReference type="ARBA" id="ARBA00023242"/>
    </source>
</evidence>
<organism evidence="8 9">
    <name type="scientific">Dioszegia hungarica</name>
    <dbReference type="NCBI Taxonomy" id="4972"/>
    <lineage>
        <taxon>Eukaryota</taxon>
        <taxon>Fungi</taxon>
        <taxon>Dikarya</taxon>
        <taxon>Basidiomycota</taxon>
        <taxon>Agaricomycotina</taxon>
        <taxon>Tremellomycetes</taxon>
        <taxon>Tremellales</taxon>
        <taxon>Bulleribasidiaceae</taxon>
        <taxon>Dioszegia</taxon>
    </lineage>
</organism>
<dbReference type="Pfam" id="PF03177">
    <property type="entry name" value="Nucleoporin_C"/>
    <property type="match status" value="1"/>
</dbReference>
<dbReference type="InterPro" id="IPR004870">
    <property type="entry name" value="Nucleoporin_Nup155"/>
</dbReference>
<dbReference type="GO" id="GO:0044611">
    <property type="term" value="C:nuclear pore inner ring"/>
    <property type="evidence" value="ECO:0007669"/>
    <property type="project" value="TreeGrafter"/>
</dbReference>
<comment type="subcellular location">
    <subcellularLocation>
        <location evidence="1">Nucleus</location>
    </subcellularLocation>
</comment>
<dbReference type="Gene3D" id="1.25.40.440">
    <property type="entry name" value="Nucleoporin, helical domain, central subdomain"/>
    <property type="match status" value="1"/>
</dbReference>
<sequence length="1356" mass="149319">MLSFSRSQPQPNLYPQLPQSQQPQQLGYYPAQPGAMQPYAPAGPSQPIQLYQPPAQPQYQQVQQFQPPANQLYGAGGGQAGALYANPAGVPSVYQPAGQMAGGQLQQAQQGPSQQGMQLQQSGQGGNQVQAAYRPPYSAPSASTSLMPQPLESVDKSEDPIYGPLGRARGKVERAMRADEEISPDLSDMLSVQGGEPYTQPSPSNAFRPLRMSKTTPLPDALHQELNFKHLTAKMGLFEEIERAWFTVDNKLFLWDYTDGRDFSRYDEQAETIQSVGLVKARKDVFVDDITHVLIICTSSKATLLGLNRTSPREINLYATQLSVDTPTPMLSISGTTSGRIFMLGQNKDVYELEYSSESGWFFGSSTRVYLHNRTSGALSNWVPSILSSSTKEGVESFTVDAQQNRLFTLHTKGEIEMFDVSGSGWVSRGRYTRLKSDVIARGLAGQAPAHKGAEVVLIAAIGGQESRRACLVAVCANGTRVYFSYSFSFQPLAFRPAPLASLNLSSQSFYSSGTLLGIQHDNSGPTPSTHLTTIVPNFGRQSVARENYQVFDAPSYQEWSIQDTIPSQVWTVVELPSTSPAFCSYTQRKGDGIALNPLSRQAASEGRQFLILATSGLFSATMPRPVDMLSAEVETEKDTAITIARNNFGNIQTAAMGILLGASPDFKGADLSSAISTILLSSGAPEIRDTSAGRTIIYSARHDGLALILSRFLRPIWTSRVTAPAGPGRQTLGVPQKTLLDVQARLEGLRGNIDEYPFPRHQAEGDVRIAWDQEELSLHGMGVLITQTIEAISFVLLLADYKLGDIVAKCDPNLQNTLSSLTFQGLLTSTDGRDIAKKLVTALIEQQIGQELGIDTLSELLQQRCGSFCQPGDVVLYKAEESIRRAESARDPSERTDYLNESLRLFSKAAGNVSIPRLQDVAKRYRSLDFTVGSIELPLRCAAEMDPQDRATDFVRDGEHPSDPRKALYTARMECYACVIEALGLFDEALDRATAGGNLAGATIQRRDEAYALAIASDDELFHFYLYDWHVARHLSEQLLEFDTPYIEKYLQITSSGVEERRDLLWKYYARREEYLAAAKALFELATRNNSLPLNDRAYYLAQSLTSAKSAASVGSDDVEFASSLQERIDVAQVQMEVARAIEVHGEMTDEEKSNALDRLNSELIGLDELYQGFARPYRLYEPILLILKTADTRIDDVCEAVWRQLLQHAAMADARGPGRDAKVGEAVRELMRRYFPSEAAPLDLVLPVVYAEAAGIRGSAGWASEALLDGGVPLRDLWEAVMSLYEESDDQMFFTEEAAVLAERWTTSKEQIPAAEVERFASAYLLRANAADMDERTRRTRERMTAAKAAAGRY</sequence>
<evidence type="ECO:0000313" key="9">
    <source>
        <dbReference type="Proteomes" id="UP001164286"/>
    </source>
</evidence>
<dbReference type="GO" id="GO:0006606">
    <property type="term" value="P:protein import into nucleus"/>
    <property type="evidence" value="ECO:0007669"/>
    <property type="project" value="TreeGrafter"/>
</dbReference>
<evidence type="ECO:0000256" key="1">
    <source>
        <dbReference type="ARBA" id="ARBA00004123"/>
    </source>
</evidence>
<keyword evidence="4" id="KW-0539">Nucleus</keyword>
<comment type="similarity">
    <text evidence="2">Belongs to the non-repetitive/WGA-negative nucleoporin family.</text>
</comment>
<feature type="compositionally biased region" description="Low complexity" evidence="5">
    <location>
        <begin position="8"/>
        <end position="30"/>
    </location>
</feature>